<organism evidence="1 2">
    <name type="scientific">Albidovulum salinarum</name>
    <dbReference type="NCBI Taxonomy" id="2984153"/>
    <lineage>
        <taxon>Bacteria</taxon>
        <taxon>Pseudomonadati</taxon>
        <taxon>Pseudomonadota</taxon>
        <taxon>Alphaproteobacteria</taxon>
        <taxon>Rhodobacterales</taxon>
        <taxon>Paracoccaceae</taxon>
        <taxon>Albidovulum</taxon>
    </lineage>
</organism>
<dbReference type="EMBL" id="JAOVQO010000006">
    <property type="protein sequence ID" value="MCU9847993.1"/>
    <property type="molecule type" value="Genomic_DNA"/>
</dbReference>
<keyword evidence="2" id="KW-1185">Reference proteome</keyword>
<dbReference type="RefSeq" id="WP_263334949.1">
    <property type="nucleotide sequence ID" value="NZ_JAOVQO010000006.1"/>
</dbReference>
<proteinExistence type="predicted"/>
<evidence type="ECO:0000313" key="1">
    <source>
        <dbReference type="EMBL" id="MCU9847993.1"/>
    </source>
</evidence>
<dbReference type="Proteomes" id="UP001209535">
    <property type="component" value="Unassembled WGS sequence"/>
</dbReference>
<gene>
    <name evidence="1" type="ORF">OEZ60_08240</name>
</gene>
<evidence type="ECO:0000313" key="2">
    <source>
        <dbReference type="Proteomes" id="UP001209535"/>
    </source>
</evidence>
<reference evidence="1 2" key="1">
    <citation type="submission" date="2022-10" db="EMBL/GenBank/DDBJ databases">
        <title>Defluviimonas sp. nov., isolated from ocean surface sediments.</title>
        <authorList>
            <person name="He W."/>
            <person name="Wang L."/>
            <person name="Zhang D.-F."/>
        </authorList>
    </citation>
    <scope>NUCLEOTIDE SEQUENCE [LARGE SCALE GENOMIC DNA]</scope>
    <source>
        <strain evidence="1 2">WL0024</strain>
    </source>
</reference>
<name>A0ABT2X216_9RHOB</name>
<sequence length="86" mass="8670">MDKFSDYPTSLTAPARDAAAVVPNDAADLPMLPRALYVGVSGDISARLAGGQAVLFRNVPSGSVLAVRARGGNATGTTAAGIVALW</sequence>
<protein>
    <submittedName>
        <fullName evidence="1">Uncharacterized protein</fullName>
    </submittedName>
</protein>
<accession>A0ABT2X216</accession>
<comment type="caution">
    <text evidence="1">The sequence shown here is derived from an EMBL/GenBank/DDBJ whole genome shotgun (WGS) entry which is preliminary data.</text>
</comment>